<dbReference type="Proteomes" id="UP001549920">
    <property type="component" value="Unassembled WGS sequence"/>
</dbReference>
<dbReference type="PANTHER" id="PTHR33395:SF22">
    <property type="entry name" value="REVERSE TRANSCRIPTASE DOMAIN-CONTAINING PROTEIN"/>
    <property type="match status" value="1"/>
</dbReference>
<protein>
    <recommendedName>
        <fullName evidence="2">Endonuclease/exonuclease/phosphatase domain-containing protein</fullName>
    </recommendedName>
</protein>
<dbReference type="Gene3D" id="3.60.10.10">
    <property type="entry name" value="Endonuclease/exonuclease/phosphatase"/>
    <property type="match status" value="1"/>
</dbReference>
<dbReference type="InterPro" id="IPR036691">
    <property type="entry name" value="Endo/exonu/phosph_ase_sf"/>
</dbReference>
<evidence type="ECO:0000256" key="1">
    <source>
        <dbReference type="SAM" id="MobiDB-lite"/>
    </source>
</evidence>
<proteinExistence type="predicted"/>
<organism evidence="3 4">
    <name type="scientific">Loxostege sticticalis</name>
    <name type="common">Beet webworm moth</name>
    <dbReference type="NCBI Taxonomy" id="481309"/>
    <lineage>
        <taxon>Eukaryota</taxon>
        <taxon>Metazoa</taxon>
        <taxon>Ecdysozoa</taxon>
        <taxon>Arthropoda</taxon>
        <taxon>Hexapoda</taxon>
        <taxon>Insecta</taxon>
        <taxon>Pterygota</taxon>
        <taxon>Neoptera</taxon>
        <taxon>Endopterygota</taxon>
        <taxon>Lepidoptera</taxon>
        <taxon>Glossata</taxon>
        <taxon>Ditrysia</taxon>
        <taxon>Pyraloidea</taxon>
        <taxon>Crambidae</taxon>
        <taxon>Pyraustinae</taxon>
        <taxon>Loxostege</taxon>
    </lineage>
</organism>
<accession>A0ABR3HUV3</accession>
<evidence type="ECO:0000313" key="3">
    <source>
        <dbReference type="EMBL" id="KAL0880341.1"/>
    </source>
</evidence>
<keyword evidence="4" id="KW-1185">Reference proteome</keyword>
<dbReference type="EMBL" id="JBEUOH010000013">
    <property type="protein sequence ID" value="KAL0880341.1"/>
    <property type="molecule type" value="Genomic_DNA"/>
</dbReference>
<gene>
    <name evidence="3" type="ORF">ABMA27_002787</name>
</gene>
<feature type="domain" description="Endonuclease/exonuclease/phosphatase" evidence="2">
    <location>
        <begin position="52"/>
        <end position="240"/>
    </location>
</feature>
<dbReference type="SUPFAM" id="SSF56219">
    <property type="entry name" value="DNase I-like"/>
    <property type="match status" value="1"/>
</dbReference>
<dbReference type="InterPro" id="IPR043502">
    <property type="entry name" value="DNA/RNA_pol_sf"/>
</dbReference>
<feature type="region of interest" description="Disordered" evidence="1">
    <location>
        <begin position="406"/>
        <end position="441"/>
    </location>
</feature>
<comment type="caution">
    <text evidence="3">The sequence shown here is derived from an EMBL/GenBank/DDBJ whole genome shotgun (WGS) entry which is preliminary data.</text>
</comment>
<evidence type="ECO:0000313" key="4">
    <source>
        <dbReference type="Proteomes" id="UP001549920"/>
    </source>
</evidence>
<name>A0ABR3HUV3_LOXSC</name>
<dbReference type="PANTHER" id="PTHR33395">
    <property type="entry name" value="TRANSCRIPTASE, PUTATIVE-RELATED-RELATED"/>
    <property type="match status" value="1"/>
</dbReference>
<dbReference type="SUPFAM" id="SSF56672">
    <property type="entry name" value="DNA/RNA polymerases"/>
    <property type="match status" value="1"/>
</dbReference>
<feature type="compositionally biased region" description="Polar residues" evidence="1">
    <location>
        <begin position="415"/>
        <end position="437"/>
    </location>
</feature>
<evidence type="ECO:0000259" key="2">
    <source>
        <dbReference type="Pfam" id="PF03372"/>
    </source>
</evidence>
<sequence length="597" mass="66374">MNNILNKTLLDNIDNISNSISFVCDPHEVRAQIPSHDKALNILTQNICSVSANLSGLEVLMSSLDIELDIIILTECWLSKNPYLPSLQGYTSQSSTSPVNQNDGVIVYYKTSLAGISISEPTIIDDASCILIQLDKETVILGIYRPCTFRNHHRFTQSLNLLLQNLRHFKNIIVLGDINIDITPSRLDEDNDDYLDILALHGLLPTHTYPTRKTACLDHIFLKSSLPAHSAVVNSTVTDHKAVLLSLNTNKNLLSTSPVTRIDHTGLTVDINSIDFSPILSVSDPEIATNLLVFTLRSLVSKHSISKTAPRRRRILKPWITQGLLRCIRNRNNLYKKLMKNQTNENLRNNSKSLWNAIKNVTNSSKPTTPANPLLTCMSTINGSLDHVNSHFVNMGKSLAENLNKNNSSNLILPQPSSSPKQNLPQNRSFSNATKINPTPKIKPSTHKSLVLLHATDEEIENIINTSRENCAVGWDNISMSVIKRNKRSLIPIITHICNLSLSTGIFPTSLKKALVHPIYKAGDRSDPNNYRPISILPALSKILERVINSRLTSFLETFSILADNQHGFRHGRSTDGAVLELTDFVARNLDAGNKCL</sequence>
<dbReference type="Pfam" id="PF03372">
    <property type="entry name" value="Exo_endo_phos"/>
    <property type="match status" value="1"/>
</dbReference>
<dbReference type="InterPro" id="IPR005135">
    <property type="entry name" value="Endo/exonuclease/phosphatase"/>
</dbReference>
<reference evidence="3 4" key="1">
    <citation type="submission" date="2024-06" db="EMBL/GenBank/DDBJ databases">
        <title>A chromosome-level genome assembly of beet webworm, Loxostege sticticalis.</title>
        <authorList>
            <person name="Zhang Y."/>
        </authorList>
    </citation>
    <scope>NUCLEOTIDE SEQUENCE [LARGE SCALE GENOMIC DNA]</scope>
    <source>
        <strain evidence="3">AQ026</strain>
        <tissue evidence="3">Whole body</tissue>
    </source>
</reference>